<gene>
    <name evidence="1" type="ORF">GCM10007383_14920</name>
</gene>
<dbReference type="AlphaFoldDB" id="A0A918MJE7"/>
<proteinExistence type="predicted"/>
<accession>A0A918MJE7</accession>
<evidence type="ECO:0008006" key="3">
    <source>
        <dbReference type="Google" id="ProtNLM"/>
    </source>
</evidence>
<dbReference type="EMBL" id="BMWP01000008">
    <property type="protein sequence ID" value="GGW30713.1"/>
    <property type="molecule type" value="Genomic_DNA"/>
</dbReference>
<evidence type="ECO:0000313" key="2">
    <source>
        <dbReference type="Proteomes" id="UP000634668"/>
    </source>
</evidence>
<reference evidence="1" key="2">
    <citation type="submission" date="2020-09" db="EMBL/GenBank/DDBJ databases">
        <authorList>
            <person name="Sun Q."/>
            <person name="Kim S."/>
        </authorList>
    </citation>
    <scope>NUCLEOTIDE SEQUENCE</scope>
    <source>
        <strain evidence="1">KCTC 12113</strain>
    </source>
</reference>
<reference evidence="1" key="1">
    <citation type="journal article" date="2014" name="Int. J. Syst. Evol. Microbiol.">
        <title>Complete genome sequence of Corynebacterium casei LMG S-19264T (=DSM 44701T), isolated from a smear-ripened cheese.</title>
        <authorList>
            <consortium name="US DOE Joint Genome Institute (JGI-PGF)"/>
            <person name="Walter F."/>
            <person name="Albersmeier A."/>
            <person name="Kalinowski J."/>
            <person name="Ruckert C."/>
        </authorList>
    </citation>
    <scope>NUCLEOTIDE SEQUENCE</scope>
    <source>
        <strain evidence="1">KCTC 12113</strain>
    </source>
</reference>
<dbReference type="RefSeq" id="WP_026812793.1">
    <property type="nucleotide sequence ID" value="NZ_BMWP01000008.1"/>
</dbReference>
<sequence>MSYISENVIPGNYGKIFGTDAKELKDLELIQKELMKLDGIKEVILIEGFPKEFKVHTSKAVQVTDIEKKVSALGFHLVPKSFFSL</sequence>
<comment type="caution">
    <text evidence="1">The sequence shown here is derived from an EMBL/GenBank/DDBJ whole genome shotgun (WGS) entry which is preliminary data.</text>
</comment>
<dbReference type="Proteomes" id="UP000634668">
    <property type="component" value="Unassembled WGS sequence"/>
</dbReference>
<protein>
    <recommendedName>
        <fullName evidence="3">Heavy-metal-associated domain-containing protein</fullName>
    </recommendedName>
</protein>
<evidence type="ECO:0000313" key="1">
    <source>
        <dbReference type="EMBL" id="GGW30713.1"/>
    </source>
</evidence>
<name>A0A918MJE7_9FLAO</name>
<keyword evidence="2" id="KW-1185">Reference proteome</keyword>
<organism evidence="1 2">
    <name type="scientific">Arenibacter certesii</name>
    <dbReference type="NCBI Taxonomy" id="228955"/>
    <lineage>
        <taxon>Bacteria</taxon>
        <taxon>Pseudomonadati</taxon>
        <taxon>Bacteroidota</taxon>
        <taxon>Flavobacteriia</taxon>
        <taxon>Flavobacteriales</taxon>
        <taxon>Flavobacteriaceae</taxon>
        <taxon>Arenibacter</taxon>
    </lineage>
</organism>